<evidence type="ECO:0000256" key="3">
    <source>
        <dbReference type="RuleBase" id="RU004508"/>
    </source>
</evidence>
<dbReference type="InterPro" id="IPR000653">
    <property type="entry name" value="DegT/StrS_aminotransferase"/>
</dbReference>
<organism evidence="4 5">
    <name type="scientific">Halorhodospira neutriphila</name>
    <dbReference type="NCBI Taxonomy" id="168379"/>
    <lineage>
        <taxon>Bacteria</taxon>
        <taxon>Pseudomonadati</taxon>
        <taxon>Pseudomonadota</taxon>
        <taxon>Gammaproteobacteria</taxon>
        <taxon>Chromatiales</taxon>
        <taxon>Ectothiorhodospiraceae</taxon>
        <taxon>Halorhodospira</taxon>
    </lineage>
</organism>
<protein>
    <submittedName>
        <fullName evidence="4">Erythromycin biosynthesis sensory transduction protein eryC1</fullName>
    </submittedName>
</protein>
<dbReference type="Gene3D" id="3.40.640.10">
    <property type="entry name" value="Type I PLP-dependent aspartate aminotransferase-like (Major domain)"/>
    <property type="match status" value="1"/>
</dbReference>
<reference evidence="4 5" key="1">
    <citation type="journal article" date="2020" name="Microorganisms">
        <title>Osmotic Adaptation and Compatible Solute Biosynthesis of Phototrophic Bacteria as Revealed from Genome Analyses.</title>
        <authorList>
            <person name="Imhoff J.F."/>
            <person name="Rahn T."/>
            <person name="Kunzel S."/>
            <person name="Keller A."/>
            <person name="Neulinger S.C."/>
        </authorList>
    </citation>
    <scope>NUCLEOTIDE SEQUENCE [LARGE SCALE GENOMIC DNA]</scope>
    <source>
        <strain evidence="4 5">DSM 15116</strain>
    </source>
</reference>
<dbReference type="InterPro" id="IPR015422">
    <property type="entry name" value="PyrdxlP-dep_Trfase_small"/>
</dbReference>
<dbReference type="PIRSF" id="PIRSF000390">
    <property type="entry name" value="PLP_StrS"/>
    <property type="match status" value="1"/>
</dbReference>
<sequence>MQIPIYNPRPQYEALREELEAAATELLASGAYVLGPTVEAFEREVAEHLGCRHAVGVNSGTDALLIALAAAGVGPGDEVVTSPFTFFASAEVISLLGATPRFADIDPATFNVTAETLEAACSARTKALLPVHIFGQGPDMAAVNELARRRGLRVVEDVAQAFGARQGGRRLGALGDLGAHSFYPTKNLGGFGDGGMITTDDDALAEGCRLLRLHGSSRRDHHPRIGYNSRLDAMQAALLRVKLPHVDGWNAQRQAIAAGYDRLLQGIKGVTPPVAAAHGEHVYHQYTVRIGGGRRDAVQQILQEAGIGCMVYYSVPVHRQPVYQPLQASCPEAERACTEVLSLPMWPGMGEEAVERVAETLRTAVQGLD</sequence>
<evidence type="ECO:0000256" key="2">
    <source>
        <dbReference type="ARBA" id="ARBA00037999"/>
    </source>
</evidence>
<dbReference type="Proteomes" id="UP000738126">
    <property type="component" value="Unassembled WGS sequence"/>
</dbReference>
<comment type="caution">
    <text evidence="4">The sequence shown here is derived from an EMBL/GenBank/DDBJ whole genome shotgun (WGS) entry which is preliminary data.</text>
</comment>
<dbReference type="SUPFAM" id="SSF53383">
    <property type="entry name" value="PLP-dependent transferases"/>
    <property type="match status" value="1"/>
</dbReference>
<dbReference type="PANTHER" id="PTHR30244">
    <property type="entry name" value="TRANSAMINASE"/>
    <property type="match status" value="1"/>
</dbReference>
<evidence type="ECO:0000313" key="4">
    <source>
        <dbReference type="EMBL" id="MBK1727453.1"/>
    </source>
</evidence>
<dbReference type="PANTHER" id="PTHR30244:SF36">
    <property type="entry name" value="3-OXO-GLUCOSE-6-PHOSPHATE:GLUTAMATE AMINOTRANSFERASE"/>
    <property type="match status" value="1"/>
</dbReference>
<dbReference type="Pfam" id="PF01041">
    <property type="entry name" value="DegT_DnrJ_EryC1"/>
    <property type="match status" value="1"/>
</dbReference>
<dbReference type="Gene3D" id="3.90.1150.10">
    <property type="entry name" value="Aspartate Aminotransferase, domain 1"/>
    <property type="match status" value="1"/>
</dbReference>
<accession>A0ABS1E9C0</accession>
<evidence type="ECO:0000313" key="5">
    <source>
        <dbReference type="Proteomes" id="UP000738126"/>
    </source>
</evidence>
<dbReference type="InterPro" id="IPR015424">
    <property type="entry name" value="PyrdxlP-dep_Trfase"/>
</dbReference>
<comment type="similarity">
    <text evidence="2 3">Belongs to the DegT/DnrJ/EryC1 family.</text>
</comment>
<dbReference type="CDD" id="cd00616">
    <property type="entry name" value="AHBA_syn"/>
    <property type="match status" value="1"/>
</dbReference>
<proteinExistence type="inferred from homology"/>
<dbReference type="EMBL" id="NRSH01000154">
    <property type="protein sequence ID" value="MBK1727453.1"/>
    <property type="molecule type" value="Genomic_DNA"/>
</dbReference>
<name>A0ABS1E9C0_9GAMM</name>
<dbReference type="InterPro" id="IPR015421">
    <property type="entry name" value="PyrdxlP-dep_Trfase_major"/>
</dbReference>
<keyword evidence="5" id="KW-1185">Reference proteome</keyword>
<dbReference type="RefSeq" id="WP_200260771.1">
    <property type="nucleotide sequence ID" value="NZ_NRSH01000154.1"/>
</dbReference>
<gene>
    <name evidence="4" type="ORF">CKO13_10600</name>
</gene>
<evidence type="ECO:0000256" key="1">
    <source>
        <dbReference type="ARBA" id="ARBA00022898"/>
    </source>
</evidence>
<keyword evidence="1 3" id="KW-0663">Pyridoxal phosphate</keyword>